<feature type="compositionally biased region" description="Acidic residues" evidence="1">
    <location>
        <begin position="81"/>
        <end position="104"/>
    </location>
</feature>
<evidence type="ECO:0000256" key="2">
    <source>
        <dbReference type="SAM" id="Phobius"/>
    </source>
</evidence>
<dbReference type="EMBL" id="JACHJF010000009">
    <property type="protein sequence ID" value="MBB5119717.1"/>
    <property type="molecule type" value="Genomic_DNA"/>
</dbReference>
<feature type="compositionally biased region" description="Gly residues" evidence="1">
    <location>
        <begin position="135"/>
        <end position="144"/>
    </location>
</feature>
<evidence type="ECO:0000313" key="4">
    <source>
        <dbReference type="Proteomes" id="UP000528608"/>
    </source>
</evidence>
<feature type="region of interest" description="Disordered" evidence="1">
    <location>
        <begin position="50"/>
        <end position="165"/>
    </location>
</feature>
<feature type="region of interest" description="Disordered" evidence="1">
    <location>
        <begin position="212"/>
        <end position="247"/>
    </location>
</feature>
<proteinExistence type="predicted"/>
<feature type="transmembrane region" description="Helical" evidence="2">
    <location>
        <begin position="29"/>
        <end position="53"/>
    </location>
</feature>
<evidence type="ECO:0000313" key="3">
    <source>
        <dbReference type="EMBL" id="MBB5119717.1"/>
    </source>
</evidence>
<accession>A0A7W8F2M7</accession>
<feature type="region of interest" description="Disordered" evidence="1">
    <location>
        <begin position="1"/>
        <end position="22"/>
    </location>
</feature>
<dbReference type="AlphaFoldDB" id="A0A7W8F2M7"/>
<keyword evidence="2" id="KW-1133">Transmembrane helix</keyword>
<feature type="compositionally biased region" description="Low complexity" evidence="1">
    <location>
        <begin position="12"/>
        <end position="22"/>
    </location>
</feature>
<name>A0A7W8F2M7_STREU</name>
<sequence>MERASGVPGATGASQSGAARQRAANLRMIALASVVALAVVLPLAAATAGPAGLMSPEKTGKRAHGGGHGGRPAGAMGAPGGEDDGTTEETSADDTADTEDDEAADSASGAGGSAEPREPVGAPGSDVDGGEGGDEGVVGDGPDGASGAPGRTVTHCGPELSSPAGVEAQTCVLERGRDTWARTYFRNATGGPLTAVLTLMGPDARTVQVHCRTGASDDPDGCETPHRPTARGGDRSGGTSGSGYSAVAEFASAEGDLLLRSGSNSPGDRAD</sequence>
<dbReference type="Proteomes" id="UP000528608">
    <property type="component" value="Unassembled WGS sequence"/>
</dbReference>
<comment type="caution">
    <text evidence="3">The sequence shown here is derived from an EMBL/GenBank/DDBJ whole genome shotgun (WGS) entry which is preliminary data.</text>
</comment>
<evidence type="ECO:0000256" key="1">
    <source>
        <dbReference type="SAM" id="MobiDB-lite"/>
    </source>
</evidence>
<reference evidence="3 4" key="1">
    <citation type="submission" date="2020-08" db="EMBL/GenBank/DDBJ databases">
        <title>Genomic Encyclopedia of Type Strains, Phase III (KMG-III): the genomes of soil and plant-associated and newly described type strains.</title>
        <authorList>
            <person name="Whitman W."/>
        </authorList>
    </citation>
    <scope>NUCLEOTIDE SEQUENCE [LARGE SCALE GENOMIC DNA]</scope>
    <source>
        <strain evidence="3 4">CECT 3259</strain>
    </source>
</reference>
<protein>
    <submittedName>
        <fullName evidence="3">Uncharacterized protein</fullName>
    </submittedName>
</protein>
<keyword evidence="2" id="KW-0812">Transmembrane</keyword>
<gene>
    <name evidence="3" type="ORF">FHS36_003151</name>
</gene>
<dbReference type="RefSeq" id="WP_311775590.1">
    <property type="nucleotide sequence ID" value="NZ_JACHJF010000009.1"/>
</dbReference>
<organism evidence="3 4">
    <name type="scientific">Streptomyces eurocidicus</name>
    <name type="common">Streptoverticillium eurocidicus</name>
    <dbReference type="NCBI Taxonomy" id="66423"/>
    <lineage>
        <taxon>Bacteria</taxon>
        <taxon>Bacillati</taxon>
        <taxon>Actinomycetota</taxon>
        <taxon>Actinomycetes</taxon>
        <taxon>Kitasatosporales</taxon>
        <taxon>Streptomycetaceae</taxon>
        <taxon>Streptomyces</taxon>
    </lineage>
</organism>
<keyword evidence="2" id="KW-0472">Membrane</keyword>
<feature type="compositionally biased region" description="Gly residues" evidence="1">
    <location>
        <begin position="66"/>
        <end position="80"/>
    </location>
</feature>